<proteinExistence type="predicted"/>
<name>A0A4V1C4V2_PYROR</name>
<organism evidence="1 2">
    <name type="scientific">Pyricularia oryzae</name>
    <name type="common">Rice blast fungus</name>
    <name type="synonym">Magnaporthe oryzae</name>
    <dbReference type="NCBI Taxonomy" id="318829"/>
    <lineage>
        <taxon>Eukaryota</taxon>
        <taxon>Fungi</taxon>
        <taxon>Dikarya</taxon>
        <taxon>Ascomycota</taxon>
        <taxon>Pezizomycotina</taxon>
        <taxon>Sordariomycetes</taxon>
        <taxon>Sordariomycetidae</taxon>
        <taxon>Magnaporthales</taxon>
        <taxon>Pyriculariaceae</taxon>
        <taxon>Pyricularia</taxon>
    </lineage>
</organism>
<accession>A0A4V1C4V2</accession>
<gene>
    <name evidence="1" type="ORF">PoMZ_09869</name>
</gene>
<protein>
    <submittedName>
        <fullName evidence="1">Uncharacterized protein</fullName>
    </submittedName>
</protein>
<dbReference type="AlphaFoldDB" id="A0A4V1C4V2"/>
<evidence type="ECO:0000313" key="1">
    <source>
        <dbReference type="EMBL" id="QBZ54175.1"/>
    </source>
</evidence>
<evidence type="ECO:0000313" key="2">
    <source>
        <dbReference type="Proteomes" id="UP000294847"/>
    </source>
</evidence>
<reference evidence="1 2" key="1">
    <citation type="journal article" date="2019" name="Mol. Biol. Evol.">
        <title>Blast fungal genomes show frequent chromosomal changes, gene gains and losses, and effector gene turnover.</title>
        <authorList>
            <person name="Gomez Luciano L.B."/>
            <person name="Jason Tsai I."/>
            <person name="Chuma I."/>
            <person name="Tosa Y."/>
            <person name="Chen Y.H."/>
            <person name="Li J.Y."/>
            <person name="Li M.Y."/>
            <person name="Jade Lu M.Y."/>
            <person name="Nakayashiki H."/>
            <person name="Li W.H."/>
        </authorList>
    </citation>
    <scope>NUCLEOTIDE SEQUENCE [LARGE SCALE GENOMIC DNA]</scope>
    <source>
        <strain evidence="1">MZ5-1-6</strain>
    </source>
</reference>
<dbReference type="Proteomes" id="UP000294847">
    <property type="component" value="Chromosome 1"/>
</dbReference>
<sequence>MPAVGPRYKKTAGHVLPRAATAGWTRLPETRPRTQGLV</sequence>
<dbReference type="EMBL" id="CP034204">
    <property type="protein sequence ID" value="QBZ54175.1"/>
    <property type="molecule type" value="Genomic_DNA"/>
</dbReference>